<reference evidence="1" key="1">
    <citation type="journal article" date="2012" name="PLoS Genet.">
        <title>Comparative analysis of the genomes of two field isolates of the rice blast fungus Magnaporthe oryzae.</title>
        <authorList>
            <person name="Xue M."/>
            <person name="Yang J."/>
            <person name="Li Z."/>
            <person name="Hu S."/>
            <person name="Yao N."/>
            <person name="Dean R.A."/>
            <person name="Zhao W."/>
            <person name="Shen M."/>
            <person name="Zhang H."/>
            <person name="Li C."/>
            <person name="Liu L."/>
            <person name="Cao L."/>
            <person name="Xu X."/>
            <person name="Xing Y."/>
            <person name="Hsiang T."/>
            <person name="Zhang Z."/>
            <person name="Xu J.R."/>
            <person name="Peng Y.L."/>
        </authorList>
    </citation>
    <scope>NUCLEOTIDE SEQUENCE</scope>
    <source>
        <strain evidence="1">Y34</strain>
    </source>
</reference>
<gene>
    <name evidence="1" type="ORF">OOU_Y34scaffold00395g3</name>
</gene>
<proteinExistence type="predicted"/>
<protein>
    <submittedName>
        <fullName evidence="1">Uncharacterized protein</fullName>
    </submittedName>
</protein>
<name>A0AA97P2B4_PYRO3</name>
<sequence length="23" mass="2331">MKTTCGTGSFFGVATPILISEGI</sequence>
<evidence type="ECO:0000313" key="1">
    <source>
        <dbReference type="EMBL" id="ELQ40678.1"/>
    </source>
</evidence>
<dbReference type="EMBL" id="JH793007">
    <property type="protein sequence ID" value="ELQ40678.1"/>
    <property type="molecule type" value="Genomic_DNA"/>
</dbReference>
<dbReference type="AlphaFoldDB" id="A0AA97P2B4"/>
<organism evidence="1">
    <name type="scientific">Pyricularia oryzae (strain Y34)</name>
    <name type="common">Rice blast fungus</name>
    <name type="synonym">Magnaporthe oryzae</name>
    <dbReference type="NCBI Taxonomy" id="1143189"/>
    <lineage>
        <taxon>Eukaryota</taxon>
        <taxon>Fungi</taxon>
        <taxon>Dikarya</taxon>
        <taxon>Ascomycota</taxon>
        <taxon>Pezizomycotina</taxon>
        <taxon>Sordariomycetes</taxon>
        <taxon>Sordariomycetidae</taxon>
        <taxon>Magnaporthales</taxon>
        <taxon>Pyriculariaceae</taxon>
        <taxon>Pyricularia</taxon>
    </lineage>
</organism>
<accession>A0AA97P2B4</accession>
<dbReference type="Proteomes" id="UP000011086">
    <property type="component" value="Unassembled WGS sequence"/>
</dbReference>